<feature type="active site" description="Nucleophile" evidence="4">
    <location>
        <position position="61"/>
    </location>
</feature>
<dbReference type="RefSeq" id="WP_006975042.1">
    <property type="nucleotide sequence ID" value="NZ_ABCS01000080.1"/>
</dbReference>
<dbReference type="Pfam" id="PF01734">
    <property type="entry name" value="Patatin"/>
    <property type="match status" value="1"/>
</dbReference>
<sequence>MGLTLIRNTKGKLAKDRPKIALVLAGGAITGGAFKLGGLKALNDFLVGRDIIDFDIYVGLSAGSLLSVPLAAGLSPDEMIRVLDGTSSKFSAVGPRQLYTPNVREIVGRPTTVARDIAAWFPSTVADTLLSLPELPSTLHDALGELLRSPDRAQLRRTLRRLRAGVAPRKALPSLSDAVPTGLFTNAPLEAWLRANLEGLGLPNDFPGFCDARGRELYIAACALDTAERAVFGPGRHDEHATISQAVQASTALPIFYQPARIDGVDYVDGGVRNTANIDVAIDRGADLVICYNPFRPIWNEVDLELPAELGGRRITDQGLKGVLNQVFRTLLQSRLRLGLEKYRHHPTFRGDIVVLEPKEYDLDYFGLNPMDFGKREVALRHGFESVRHTIEQNFDSLEDLLHAHGLRMSQVTAAQRAAQIVRERGWNVAANLPPSRANERARARPRLRVGDAS</sequence>
<keyword evidence="3 4" id="KW-0443">Lipid metabolism</keyword>
<dbReference type="InterPro" id="IPR002641">
    <property type="entry name" value="PNPLA_dom"/>
</dbReference>
<dbReference type="GO" id="GO:0016787">
    <property type="term" value="F:hydrolase activity"/>
    <property type="evidence" value="ECO:0007669"/>
    <property type="project" value="UniProtKB-UniRule"/>
</dbReference>
<evidence type="ECO:0000313" key="7">
    <source>
        <dbReference type="EMBL" id="EDM75820.1"/>
    </source>
</evidence>
<reference evidence="7 8" key="1">
    <citation type="submission" date="2007-06" db="EMBL/GenBank/DDBJ databases">
        <authorList>
            <person name="Shimkets L."/>
            <person name="Ferriera S."/>
            <person name="Johnson J."/>
            <person name="Kravitz S."/>
            <person name="Beeson K."/>
            <person name="Sutton G."/>
            <person name="Rogers Y.-H."/>
            <person name="Friedman R."/>
            <person name="Frazier M."/>
            <person name="Venter J.C."/>
        </authorList>
    </citation>
    <scope>NUCLEOTIDE SEQUENCE [LARGE SCALE GENOMIC DNA]</scope>
    <source>
        <strain evidence="7 8">SIR-1</strain>
    </source>
</reference>
<dbReference type="PROSITE" id="PS51635">
    <property type="entry name" value="PNPLA"/>
    <property type="match status" value="1"/>
</dbReference>
<keyword evidence="5" id="KW-0812">Transmembrane</keyword>
<dbReference type="InterPro" id="IPR050301">
    <property type="entry name" value="NTE"/>
</dbReference>
<comment type="caution">
    <text evidence="7">The sequence shown here is derived from an EMBL/GenBank/DDBJ whole genome shotgun (WGS) entry which is preliminary data.</text>
</comment>
<dbReference type="AlphaFoldDB" id="A6GEA2"/>
<organism evidence="7 8">
    <name type="scientific">Plesiocystis pacifica SIR-1</name>
    <dbReference type="NCBI Taxonomy" id="391625"/>
    <lineage>
        <taxon>Bacteria</taxon>
        <taxon>Pseudomonadati</taxon>
        <taxon>Myxococcota</taxon>
        <taxon>Polyangia</taxon>
        <taxon>Nannocystales</taxon>
        <taxon>Nannocystaceae</taxon>
        <taxon>Plesiocystis</taxon>
    </lineage>
</organism>
<keyword evidence="5" id="KW-1133">Transmembrane helix</keyword>
<evidence type="ECO:0000256" key="3">
    <source>
        <dbReference type="ARBA" id="ARBA00023098"/>
    </source>
</evidence>
<evidence type="ECO:0000256" key="5">
    <source>
        <dbReference type="SAM" id="Phobius"/>
    </source>
</evidence>
<feature type="short sequence motif" description="DGA/G" evidence="4">
    <location>
        <begin position="269"/>
        <end position="271"/>
    </location>
</feature>
<feature type="transmembrane region" description="Helical" evidence="5">
    <location>
        <begin position="20"/>
        <end position="36"/>
    </location>
</feature>
<feature type="short sequence motif" description="GXSXG" evidence="4">
    <location>
        <begin position="59"/>
        <end position="63"/>
    </location>
</feature>
<accession>A6GEA2</accession>
<keyword evidence="1 4" id="KW-0378">Hydrolase</keyword>
<evidence type="ECO:0000259" key="6">
    <source>
        <dbReference type="PROSITE" id="PS51635"/>
    </source>
</evidence>
<gene>
    <name evidence="7" type="ORF">PPSIR1_34807</name>
</gene>
<dbReference type="STRING" id="391625.PPSIR1_34807"/>
<dbReference type="InterPro" id="IPR016035">
    <property type="entry name" value="Acyl_Trfase/lysoPLipase"/>
</dbReference>
<evidence type="ECO:0000313" key="8">
    <source>
        <dbReference type="Proteomes" id="UP000005801"/>
    </source>
</evidence>
<evidence type="ECO:0000256" key="4">
    <source>
        <dbReference type="PROSITE-ProRule" id="PRU01161"/>
    </source>
</evidence>
<protein>
    <submittedName>
        <fullName evidence="7">Phospholipase, patatin family protein</fullName>
    </submittedName>
</protein>
<dbReference type="PANTHER" id="PTHR14226">
    <property type="entry name" value="NEUROPATHY TARGET ESTERASE/SWISS CHEESE D.MELANOGASTER"/>
    <property type="match status" value="1"/>
</dbReference>
<feature type="domain" description="PNPLA" evidence="6">
    <location>
        <begin position="23"/>
        <end position="282"/>
    </location>
</feature>
<dbReference type="Gene3D" id="3.40.1090.10">
    <property type="entry name" value="Cytosolic phospholipase A2 catalytic domain"/>
    <property type="match status" value="2"/>
</dbReference>
<proteinExistence type="predicted"/>
<feature type="active site" description="Proton acceptor" evidence="4">
    <location>
        <position position="269"/>
    </location>
</feature>
<comment type="caution">
    <text evidence="4">Lacks conserved residue(s) required for the propagation of feature annotation.</text>
</comment>
<name>A6GEA2_9BACT</name>
<dbReference type="Proteomes" id="UP000005801">
    <property type="component" value="Unassembled WGS sequence"/>
</dbReference>
<dbReference type="SUPFAM" id="SSF52151">
    <property type="entry name" value="FabD/lysophospholipase-like"/>
    <property type="match status" value="1"/>
</dbReference>
<dbReference type="GO" id="GO:0016042">
    <property type="term" value="P:lipid catabolic process"/>
    <property type="evidence" value="ECO:0007669"/>
    <property type="project" value="UniProtKB-UniRule"/>
</dbReference>
<keyword evidence="5" id="KW-0472">Membrane</keyword>
<evidence type="ECO:0000256" key="1">
    <source>
        <dbReference type="ARBA" id="ARBA00022801"/>
    </source>
</evidence>
<dbReference type="OrthoDB" id="9798773at2"/>
<keyword evidence="8" id="KW-1185">Reference proteome</keyword>
<evidence type="ECO:0000256" key="2">
    <source>
        <dbReference type="ARBA" id="ARBA00022963"/>
    </source>
</evidence>
<dbReference type="PANTHER" id="PTHR14226:SF57">
    <property type="entry name" value="BLR7027 PROTEIN"/>
    <property type="match status" value="1"/>
</dbReference>
<dbReference type="eggNOG" id="COG1752">
    <property type="taxonomic scope" value="Bacteria"/>
</dbReference>
<keyword evidence="2 4" id="KW-0442">Lipid degradation</keyword>
<dbReference type="EMBL" id="ABCS01000080">
    <property type="protein sequence ID" value="EDM75820.1"/>
    <property type="molecule type" value="Genomic_DNA"/>
</dbReference>